<dbReference type="PANTHER" id="PTHR21180">
    <property type="entry name" value="ENDONUCLEASE/EXONUCLEASE/PHOSPHATASE FAMILY DOMAIN-CONTAINING PROTEIN 1"/>
    <property type="match status" value="1"/>
</dbReference>
<organism evidence="4 5">
    <name type="scientific">Desulforhabdus amnigena</name>
    <dbReference type="NCBI Taxonomy" id="40218"/>
    <lineage>
        <taxon>Bacteria</taxon>
        <taxon>Pseudomonadati</taxon>
        <taxon>Thermodesulfobacteriota</taxon>
        <taxon>Syntrophobacteria</taxon>
        <taxon>Syntrophobacterales</taxon>
        <taxon>Syntrophobacteraceae</taxon>
        <taxon>Desulforhabdus</taxon>
    </lineage>
</organism>
<keyword evidence="5" id="KW-1185">Reference proteome</keyword>
<dbReference type="GO" id="GO:0003677">
    <property type="term" value="F:DNA binding"/>
    <property type="evidence" value="ECO:0007669"/>
    <property type="project" value="InterPro"/>
</dbReference>
<keyword evidence="2" id="KW-0732">Signal</keyword>
<evidence type="ECO:0000313" key="5">
    <source>
        <dbReference type="Proteomes" id="UP001144372"/>
    </source>
</evidence>
<reference evidence="4" key="1">
    <citation type="submission" date="2022-12" db="EMBL/GenBank/DDBJ databases">
        <title>Reference genome sequencing for broad-spectrum identification of bacterial and archaeal isolates by mass spectrometry.</title>
        <authorList>
            <person name="Sekiguchi Y."/>
            <person name="Tourlousse D.M."/>
        </authorList>
    </citation>
    <scope>NUCLEOTIDE SEQUENCE</scope>
    <source>
        <strain evidence="4">ASRB1</strain>
    </source>
</reference>
<dbReference type="InterPro" id="IPR003583">
    <property type="entry name" value="Hlx-hairpin-Hlx_DNA-bd_motif"/>
</dbReference>
<evidence type="ECO:0000313" key="4">
    <source>
        <dbReference type="EMBL" id="GLI34466.1"/>
    </source>
</evidence>
<evidence type="ECO:0000256" key="1">
    <source>
        <dbReference type="SAM" id="MobiDB-lite"/>
    </source>
</evidence>
<dbReference type="Proteomes" id="UP001144372">
    <property type="component" value="Unassembled WGS sequence"/>
</dbReference>
<dbReference type="Pfam" id="PF12836">
    <property type="entry name" value="HHH_3"/>
    <property type="match status" value="1"/>
</dbReference>
<dbReference type="GO" id="GO:0006281">
    <property type="term" value="P:DNA repair"/>
    <property type="evidence" value="ECO:0007669"/>
    <property type="project" value="InterPro"/>
</dbReference>
<evidence type="ECO:0000259" key="3">
    <source>
        <dbReference type="SMART" id="SM00278"/>
    </source>
</evidence>
<dbReference type="EMBL" id="BSDR01000001">
    <property type="protein sequence ID" value="GLI34466.1"/>
    <property type="molecule type" value="Genomic_DNA"/>
</dbReference>
<feature type="region of interest" description="Disordered" evidence="1">
    <location>
        <begin position="27"/>
        <end position="50"/>
    </location>
</feature>
<dbReference type="InterPro" id="IPR051675">
    <property type="entry name" value="Endo/Exo/Phosphatase_dom_1"/>
</dbReference>
<sequence>MAKKSIVPLILLLMVAVLCCTFPVVSSASSTEGGTQAKQEEPAAAKPAVEDASQAKVNINTANAAELEKLPGIGPKIAEQIVQHRDANGPFKTVEDLKSVKGVGDKKFEAIKAKIAVE</sequence>
<accession>A0A9W6D6E1</accession>
<gene>
    <name evidence="4" type="ORF">DAMNIGENAA_18990</name>
</gene>
<dbReference type="SMART" id="SM00278">
    <property type="entry name" value="HhH1"/>
    <property type="match status" value="2"/>
</dbReference>
<dbReference type="Gene3D" id="1.10.150.280">
    <property type="entry name" value="AF1531-like domain"/>
    <property type="match status" value="1"/>
</dbReference>
<evidence type="ECO:0000256" key="2">
    <source>
        <dbReference type="SAM" id="SignalP"/>
    </source>
</evidence>
<dbReference type="AlphaFoldDB" id="A0A9W6D6E1"/>
<dbReference type="RefSeq" id="WP_281793731.1">
    <property type="nucleotide sequence ID" value="NZ_BSDR01000001.1"/>
</dbReference>
<protein>
    <recommendedName>
        <fullName evidence="3">Helix-hairpin-helix DNA-binding motif class 1 domain-containing protein</fullName>
    </recommendedName>
</protein>
<dbReference type="InterPro" id="IPR004509">
    <property type="entry name" value="Competence_ComEA_HhH"/>
</dbReference>
<proteinExistence type="predicted"/>
<dbReference type="NCBIfam" id="TIGR00426">
    <property type="entry name" value="competence protein ComEA helix-hairpin-helix repeat region"/>
    <property type="match status" value="1"/>
</dbReference>
<comment type="caution">
    <text evidence="4">The sequence shown here is derived from an EMBL/GenBank/DDBJ whole genome shotgun (WGS) entry which is preliminary data.</text>
</comment>
<feature type="chain" id="PRO_5040960400" description="Helix-hairpin-helix DNA-binding motif class 1 domain-containing protein" evidence="2">
    <location>
        <begin position="29"/>
        <end position="118"/>
    </location>
</feature>
<name>A0A9W6D6E1_9BACT</name>
<feature type="signal peptide" evidence="2">
    <location>
        <begin position="1"/>
        <end position="28"/>
    </location>
</feature>
<feature type="domain" description="Helix-hairpin-helix DNA-binding motif class 1" evidence="3">
    <location>
        <begin position="65"/>
        <end position="84"/>
    </location>
</feature>
<feature type="domain" description="Helix-hairpin-helix DNA-binding motif class 1" evidence="3">
    <location>
        <begin position="95"/>
        <end position="114"/>
    </location>
</feature>
<dbReference type="SUPFAM" id="SSF47781">
    <property type="entry name" value="RuvA domain 2-like"/>
    <property type="match status" value="1"/>
</dbReference>
<dbReference type="InterPro" id="IPR010994">
    <property type="entry name" value="RuvA_2-like"/>
</dbReference>
<dbReference type="PANTHER" id="PTHR21180:SF32">
    <property type="entry name" value="ENDONUCLEASE_EXONUCLEASE_PHOSPHATASE FAMILY DOMAIN-CONTAINING PROTEIN 1"/>
    <property type="match status" value="1"/>
</dbReference>